<keyword evidence="5" id="KW-0862">Zinc</keyword>
<comment type="subcellular location">
    <subcellularLocation>
        <location evidence="1">Membrane</location>
    </subcellularLocation>
</comment>
<evidence type="ECO:0000256" key="7">
    <source>
        <dbReference type="ARBA" id="ARBA00023136"/>
    </source>
</evidence>
<evidence type="ECO:0000256" key="8">
    <source>
        <dbReference type="PROSITE-ProRule" id="PRU00175"/>
    </source>
</evidence>
<feature type="domain" description="RING-type" evidence="11">
    <location>
        <begin position="150"/>
        <end position="192"/>
    </location>
</feature>
<evidence type="ECO:0000256" key="3">
    <source>
        <dbReference type="ARBA" id="ARBA00022723"/>
    </source>
</evidence>
<evidence type="ECO:0000313" key="12">
    <source>
        <dbReference type="EMBL" id="THU56824.1"/>
    </source>
</evidence>
<evidence type="ECO:0000313" key="13">
    <source>
        <dbReference type="Proteomes" id="UP000317650"/>
    </source>
</evidence>
<evidence type="ECO:0000256" key="4">
    <source>
        <dbReference type="ARBA" id="ARBA00022771"/>
    </source>
</evidence>
<reference evidence="12 13" key="1">
    <citation type="journal article" date="2019" name="Nat. Plants">
        <title>Genome sequencing of Musa balbisiana reveals subgenome evolution and function divergence in polyploid bananas.</title>
        <authorList>
            <person name="Yao X."/>
        </authorList>
    </citation>
    <scope>NUCLEOTIDE SEQUENCE [LARGE SCALE GENOMIC DNA]</scope>
    <source>
        <strain evidence="13">cv. DH-PKW</strain>
        <tissue evidence="12">Leaves</tissue>
    </source>
</reference>
<dbReference type="GO" id="GO:0008270">
    <property type="term" value="F:zinc ion binding"/>
    <property type="evidence" value="ECO:0007669"/>
    <property type="project" value="UniProtKB-KW"/>
</dbReference>
<evidence type="ECO:0000256" key="5">
    <source>
        <dbReference type="ARBA" id="ARBA00022833"/>
    </source>
</evidence>
<dbReference type="PROSITE" id="PS50089">
    <property type="entry name" value="ZF_RING_2"/>
    <property type="match status" value="1"/>
</dbReference>
<feature type="transmembrane region" description="Helical" evidence="10">
    <location>
        <begin position="75"/>
        <end position="97"/>
    </location>
</feature>
<dbReference type="SMART" id="SM01197">
    <property type="entry name" value="FANCL_C"/>
    <property type="match status" value="1"/>
</dbReference>
<keyword evidence="6 10" id="KW-1133">Transmembrane helix</keyword>
<evidence type="ECO:0000256" key="9">
    <source>
        <dbReference type="SAM" id="MobiDB-lite"/>
    </source>
</evidence>
<sequence>MGWHGMGRNPLAPLDASSFVSHSPSHPHPHKSPISNPYPPPPPTPVRMAAQDAQPFRWHYDALDDKNFHVRGRGLLFLLISFTILLFFTLICLYVRWACRHRPQWGSETAPVSMSSSATSHRTAGLDPRIIDSFPVHLHRDLEAGEEAQCSICLSSLTEGDKVKVLPSCGHTFHVECVDEWLKAHTSCPLCRASLADSSVAAEPAGAAV</sequence>
<comment type="caution">
    <text evidence="12">The sequence shown here is derived from an EMBL/GenBank/DDBJ whole genome shotgun (WGS) entry which is preliminary data.</text>
</comment>
<dbReference type="InterPro" id="IPR013083">
    <property type="entry name" value="Znf_RING/FYVE/PHD"/>
</dbReference>
<organism evidence="12 13">
    <name type="scientific">Musa balbisiana</name>
    <name type="common">Banana</name>
    <dbReference type="NCBI Taxonomy" id="52838"/>
    <lineage>
        <taxon>Eukaryota</taxon>
        <taxon>Viridiplantae</taxon>
        <taxon>Streptophyta</taxon>
        <taxon>Embryophyta</taxon>
        <taxon>Tracheophyta</taxon>
        <taxon>Spermatophyta</taxon>
        <taxon>Magnoliopsida</taxon>
        <taxon>Liliopsida</taxon>
        <taxon>Zingiberales</taxon>
        <taxon>Musaceae</taxon>
        <taxon>Musa</taxon>
    </lineage>
</organism>
<dbReference type="GO" id="GO:0016020">
    <property type="term" value="C:membrane"/>
    <property type="evidence" value="ECO:0007669"/>
    <property type="project" value="UniProtKB-SubCell"/>
</dbReference>
<dbReference type="SMART" id="SM00184">
    <property type="entry name" value="RING"/>
    <property type="match status" value="1"/>
</dbReference>
<dbReference type="GO" id="GO:0016567">
    <property type="term" value="P:protein ubiquitination"/>
    <property type="evidence" value="ECO:0007669"/>
    <property type="project" value="UniProtKB-UniPathway"/>
</dbReference>
<dbReference type="STRING" id="52838.A0A4S8J7D7"/>
<keyword evidence="2 10" id="KW-0812">Transmembrane</keyword>
<dbReference type="EMBL" id="PYDT01000007">
    <property type="protein sequence ID" value="THU56824.1"/>
    <property type="molecule type" value="Genomic_DNA"/>
</dbReference>
<evidence type="ECO:0000256" key="2">
    <source>
        <dbReference type="ARBA" id="ARBA00022692"/>
    </source>
</evidence>
<dbReference type="AlphaFoldDB" id="A0A4S8J7D7"/>
<dbReference type="SUPFAM" id="SSF57850">
    <property type="entry name" value="RING/U-box"/>
    <property type="match status" value="1"/>
</dbReference>
<evidence type="ECO:0000256" key="6">
    <source>
        <dbReference type="ARBA" id="ARBA00022989"/>
    </source>
</evidence>
<evidence type="ECO:0000256" key="10">
    <source>
        <dbReference type="SAM" id="Phobius"/>
    </source>
</evidence>
<accession>A0A4S8J7D7</accession>
<dbReference type="PANTHER" id="PTHR46539">
    <property type="entry name" value="E3 UBIQUITIN-PROTEIN LIGASE ATL42"/>
    <property type="match status" value="1"/>
</dbReference>
<proteinExistence type="predicted"/>
<feature type="compositionally biased region" description="Pro residues" evidence="9">
    <location>
        <begin position="36"/>
        <end position="45"/>
    </location>
</feature>
<evidence type="ECO:0000259" key="11">
    <source>
        <dbReference type="PROSITE" id="PS50089"/>
    </source>
</evidence>
<dbReference type="Gene3D" id="3.30.40.10">
    <property type="entry name" value="Zinc/RING finger domain, C3HC4 (zinc finger)"/>
    <property type="match status" value="1"/>
</dbReference>
<dbReference type="CDD" id="cd16461">
    <property type="entry name" value="RING-H2_EL5-like"/>
    <property type="match status" value="1"/>
</dbReference>
<dbReference type="UniPathway" id="UPA00143"/>
<dbReference type="InterPro" id="IPR001841">
    <property type="entry name" value="Znf_RING"/>
</dbReference>
<gene>
    <name evidence="12" type="ORF">C4D60_Mb11t21270</name>
</gene>
<keyword evidence="13" id="KW-1185">Reference proteome</keyword>
<feature type="region of interest" description="Disordered" evidence="9">
    <location>
        <begin position="19"/>
        <end position="48"/>
    </location>
</feature>
<evidence type="ECO:0000256" key="1">
    <source>
        <dbReference type="ARBA" id="ARBA00004370"/>
    </source>
</evidence>
<keyword evidence="4 8" id="KW-0863">Zinc-finger</keyword>
<dbReference type="Proteomes" id="UP000317650">
    <property type="component" value="Chromosome 11"/>
</dbReference>
<dbReference type="PANTHER" id="PTHR46539:SF25">
    <property type="entry name" value="(WILD MALAYSIAN BANANA) HYPOTHETICAL PROTEIN"/>
    <property type="match status" value="1"/>
</dbReference>
<name>A0A4S8J7D7_MUSBA</name>
<dbReference type="Pfam" id="PF13639">
    <property type="entry name" value="zf-RING_2"/>
    <property type="match status" value="1"/>
</dbReference>
<protein>
    <recommendedName>
        <fullName evidence="11">RING-type domain-containing protein</fullName>
    </recommendedName>
</protein>
<keyword evidence="7 10" id="KW-0472">Membrane</keyword>
<keyword evidence="3" id="KW-0479">Metal-binding</keyword>